<evidence type="ECO:0000313" key="2">
    <source>
        <dbReference type="EMBL" id="PZF74076.1"/>
    </source>
</evidence>
<dbReference type="Proteomes" id="UP000248745">
    <property type="component" value="Unassembled WGS sequence"/>
</dbReference>
<protein>
    <recommendedName>
        <fullName evidence="1">Glycosyltransferase 2-like domain-containing protein</fullName>
    </recommendedName>
</protein>
<dbReference type="CDD" id="cd04179">
    <property type="entry name" value="DPM_DPG-synthase_like"/>
    <property type="match status" value="1"/>
</dbReference>
<feature type="domain" description="Glycosyltransferase 2-like" evidence="1">
    <location>
        <begin position="15"/>
        <end position="177"/>
    </location>
</feature>
<dbReference type="InterPro" id="IPR029044">
    <property type="entry name" value="Nucleotide-diphossugar_trans"/>
</dbReference>
<dbReference type="Gene3D" id="3.90.550.10">
    <property type="entry name" value="Spore Coat Polysaccharide Biosynthesis Protein SpsA, Chain A"/>
    <property type="match status" value="1"/>
</dbReference>
<dbReference type="InterPro" id="IPR001173">
    <property type="entry name" value="Glyco_trans_2-like"/>
</dbReference>
<sequence length="243" mass="28160">MLRVVPKIVIFVQLSIILPCYNPLPGWHEHIITSIEKIRKEIAGVELILVNDGSPVDLSRDIAVLKKEIPGLKYIHYHENKGKGNAIRTGLSKAEGRYIIYTDIDFPYTHESFMRIYETLISDKCDIAVGVKDDLYYEHVPLLRKWTSKTLRFMTSRLLRISITDTQCGLKGLNQHAARILEQGQINRYLFDLEMIYNAERMHQRLLPVPVSLREGVSFSKVKMKILVREFTNFMTIISQKRS</sequence>
<dbReference type="Pfam" id="PF00535">
    <property type="entry name" value="Glycos_transf_2"/>
    <property type="match status" value="1"/>
</dbReference>
<dbReference type="EMBL" id="QKTW01000007">
    <property type="protein sequence ID" value="PZF74076.1"/>
    <property type="molecule type" value="Genomic_DNA"/>
</dbReference>
<evidence type="ECO:0000313" key="3">
    <source>
        <dbReference type="Proteomes" id="UP000248745"/>
    </source>
</evidence>
<dbReference type="GO" id="GO:0006487">
    <property type="term" value="P:protein N-linked glycosylation"/>
    <property type="evidence" value="ECO:0007669"/>
    <property type="project" value="TreeGrafter"/>
</dbReference>
<name>A0A2W2BKS3_9BACT</name>
<proteinExistence type="predicted"/>
<accession>A0A2W2BKS3</accession>
<dbReference type="PANTHER" id="PTHR10859:SF91">
    <property type="entry name" value="DOLICHYL-PHOSPHATE BETA-GLUCOSYLTRANSFERASE"/>
    <property type="match status" value="1"/>
</dbReference>
<organism evidence="2 3">
    <name type="scientific">Taibaiella soli</name>
    <dbReference type="NCBI Taxonomy" id="1649169"/>
    <lineage>
        <taxon>Bacteria</taxon>
        <taxon>Pseudomonadati</taxon>
        <taxon>Bacteroidota</taxon>
        <taxon>Chitinophagia</taxon>
        <taxon>Chitinophagales</taxon>
        <taxon>Chitinophagaceae</taxon>
        <taxon>Taibaiella</taxon>
    </lineage>
</organism>
<reference evidence="2 3" key="1">
    <citation type="submission" date="2018-06" db="EMBL/GenBank/DDBJ databases">
        <title>Mucibacter soli gen. nov., sp. nov., a new member of the family Chitinophagaceae producing mucin.</title>
        <authorList>
            <person name="Kim M.-K."/>
            <person name="Park S."/>
            <person name="Kim T.-S."/>
            <person name="Joung Y."/>
            <person name="Han J.-H."/>
            <person name="Kim S.B."/>
        </authorList>
    </citation>
    <scope>NUCLEOTIDE SEQUENCE [LARGE SCALE GENOMIC DNA]</scope>
    <source>
        <strain evidence="2 3">R1-15</strain>
    </source>
</reference>
<dbReference type="OrthoDB" id="952827at2"/>
<comment type="caution">
    <text evidence="2">The sequence shown here is derived from an EMBL/GenBank/DDBJ whole genome shotgun (WGS) entry which is preliminary data.</text>
</comment>
<dbReference type="AlphaFoldDB" id="A0A2W2BKS3"/>
<dbReference type="PANTHER" id="PTHR10859">
    <property type="entry name" value="GLYCOSYL TRANSFERASE"/>
    <property type="match status" value="1"/>
</dbReference>
<evidence type="ECO:0000259" key="1">
    <source>
        <dbReference type="Pfam" id="PF00535"/>
    </source>
</evidence>
<gene>
    <name evidence="2" type="ORF">DN068_05135</name>
</gene>
<dbReference type="SUPFAM" id="SSF53448">
    <property type="entry name" value="Nucleotide-diphospho-sugar transferases"/>
    <property type="match status" value="1"/>
</dbReference>
<keyword evidence="3" id="KW-1185">Reference proteome</keyword>